<proteinExistence type="predicted"/>
<keyword evidence="10" id="KW-1185">Reference proteome</keyword>
<dbReference type="EMBL" id="CAJFDI010000003">
    <property type="protein sequence ID" value="CAD5222523.1"/>
    <property type="molecule type" value="Genomic_DNA"/>
</dbReference>
<evidence type="ECO:0000313" key="9">
    <source>
        <dbReference type="Proteomes" id="UP000095284"/>
    </source>
</evidence>
<dbReference type="Proteomes" id="UP000582659">
    <property type="component" value="Unassembled WGS sequence"/>
</dbReference>
<dbReference type="OrthoDB" id="5797125at2759"/>
<evidence type="ECO:0000313" key="11">
    <source>
        <dbReference type="WBParaSite" id="BXY_1545600.1"/>
    </source>
</evidence>
<evidence type="ECO:0000256" key="4">
    <source>
        <dbReference type="ARBA" id="ARBA00023136"/>
    </source>
</evidence>
<evidence type="ECO:0000259" key="7">
    <source>
        <dbReference type="PROSITE" id="PS50262"/>
    </source>
</evidence>
<dbReference type="InterPro" id="IPR017452">
    <property type="entry name" value="GPCR_Rhodpsn_7TM"/>
</dbReference>
<feature type="transmembrane region" description="Helical" evidence="6">
    <location>
        <begin position="40"/>
        <end position="63"/>
    </location>
</feature>
<accession>A0A1I7SQZ2</accession>
<feature type="transmembrane region" description="Helical" evidence="6">
    <location>
        <begin position="316"/>
        <end position="338"/>
    </location>
</feature>
<dbReference type="Proteomes" id="UP000095284">
    <property type="component" value="Unplaced"/>
</dbReference>
<dbReference type="EMBL" id="CAJFCV020000003">
    <property type="protein sequence ID" value="CAG9110598.1"/>
    <property type="molecule type" value="Genomic_DNA"/>
</dbReference>
<feature type="transmembrane region" description="Helical" evidence="6">
    <location>
        <begin position="170"/>
        <end position="188"/>
    </location>
</feature>
<dbReference type="eggNOG" id="ENOG502SIU5">
    <property type="taxonomic scope" value="Eukaryota"/>
</dbReference>
<protein>
    <submittedName>
        <fullName evidence="8">(pine wood nematode) hypothetical protein</fullName>
    </submittedName>
    <submittedName>
        <fullName evidence="11">G_PROTEIN_RECEP_F1_2 domain-containing protein</fullName>
    </submittedName>
</protein>
<organism evidence="9 11">
    <name type="scientific">Bursaphelenchus xylophilus</name>
    <name type="common">Pinewood nematode worm</name>
    <name type="synonym">Aphelenchoides xylophilus</name>
    <dbReference type="NCBI Taxonomy" id="6326"/>
    <lineage>
        <taxon>Eukaryota</taxon>
        <taxon>Metazoa</taxon>
        <taxon>Ecdysozoa</taxon>
        <taxon>Nematoda</taxon>
        <taxon>Chromadorea</taxon>
        <taxon>Rhabditida</taxon>
        <taxon>Tylenchina</taxon>
        <taxon>Tylenchomorpha</taxon>
        <taxon>Aphelenchoidea</taxon>
        <taxon>Aphelenchoididae</taxon>
        <taxon>Bursaphelenchus</taxon>
    </lineage>
</organism>
<dbReference type="PANTHER" id="PTHR46641:SF6">
    <property type="entry name" value="G-PROTEIN COUPLED RECEPTORS FAMILY 1 PROFILE DOMAIN-CONTAINING PROTEIN"/>
    <property type="match status" value="1"/>
</dbReference>
<feature type="region of interest" description="Disordered" evidence="5">
    <location>
        <begin position="400"/>
        <end position="422"/>
    </location>
</feature>
<reference evidence="11" key="1">
    <citation type="submission" date="2016-11" db="UniProtKB">
        <authorList>
            <consortium name="WormBaseParasite"/>
        </authorList>
    </citation>
    <scope>IDENTIFICATION</scope>
</reference>
<dbReference type="InterPro" id="IPR000276">
    <property type="entry name" value="GPCR_Rhodpsn"/>
</dbReference>
<gene>
    <name evidence="8" type="ORF">BXYJ_LOCUS7491</name>
</gene>
<feature type="transmembrane region" description="Helical" evidence="6">
    <location>
        <begin position="224"/>
        <end position="243"/>
    </location>
</feature>
<evidence type="ECO:0000256" key="6">
    <source>
        <dbReference type="SAM" id="Phobius"/>
    </source>
</evidence>
<dbReference type="AlphaFoldDB" id="A0A1I7SQZ2"/>
<name>A0A1I7SQZ2_BURXY</name>
<evidence type="ECO:0000256" key="2">
    <source>
        <dbReference type="ARBA" id="ARBA00022692"/>
    </source>
</evidence>
<keyword evidence="2 6" id="KW-0812">Transmembrane</keyword>
<evidence type="ECO:0000256" key="3">
    <source>
        <dbReference type="ARBA" id="ARBA00022989"/>
    </source>
</evidence>
<keyword evidence="4 6" id="KW-0472">Membrane</keyword>
<keyword evidence="3 6" id="KW-1133">Transmembrane helix</keyword>
<reference evidence="8" key="2">
    <citation type="submission" date="2020-09" db="EMBL/GenBank/DDBJ databases">
        <authorList>
            <person name="Kikuchi T."/>
        </authorList>
    </citation>
    <scope>NUCLEOTIDE SEQUENCE</scope>
    <source>
        <strain evidence="8">Ka4C1</strain>
    </source>
</reference>
<dbReference type="Gene3D" id="1.20.1070.10">
    <property type="entry name" value="Rhodopsin 7-helix transmembrane proteins"/>
    <property type="match status" value="1"/>
</dbReference>
<comment type="subcellular location">
    <subcellularLocation>
        <location evidence="1">Membrane</location>
    </subcellularLocation>
</comment>
<feature type="compositionally biased region" description="Low complexity" evidence="5">
    <location>
        <begin position="400"/>
        <end position="414"/>
    </location>
</feature>
<dbReference type="WBParaSite" id="BXY_1545600.1">
    <property type="protein sequence ID" value="BXY_1545600.1"/>
    <property type="gene ID" value="BXY_1545600"/>
</dbReference>
<dbReference type="InterPro" id="IPR052954">
    <property type="entry name" value="GPCR-Ligand_Int"/>
</dbReference>
<evidence type="ECO:0000313" key="10">
    <source>
        <dbReference type="Proteomes" id="UP000659654"/>
    </source>
</evidence>
<feature type="domain" description="G-protein coupled receptors family 1 profile" evidence="7">
    <location>
        <begin position="55"/>
        <end position="379"/>
    </location>
</feature>
<evidence type="ECO:0000313" key="8">
    <source>
        <dbReference type="EMBL" id="CAD5222523.1"/>
    </source>
</evidence>
<dbReference type="GO" id="GO:0016020">
    <property type="term" value="C:membrane"/>
    <property type="evidence" value="ECO:0007669"/>
    <property type="project" value="UniProtKB-SubCell"/>
</dbReference>
<feature type="transmembrane region" description="Helical" evidence="6">
    <location>
        <begin position="358"/>
        <end position="382"/>
    </location>
</feature>
<dbReference type="GO" id="GO:0004930">
    <property type="term" value="F:G protein-coupled receptor activity"/>
    <property type="evidence" value="ECO:0007669"/>
    <property type="project" value="InterPro"/>
</dbReference>
<dbReference type="SUPFAM" id="SSF81321">
    <property type="entry name" value="Family A G protein-coupled receptor-like"/>
    <property type="match status" value="1"/>
</dbReference>
<evidence type="ECO:0000256" key="5">
    <source>
        <dbReference type="SAM" id="MobiDB-lite"/>
    </source>
</evidence>
<dbReference type="Pfam" id="PF00001">
    <property type="entry name" value="7tm_1"/>
    <property type="match status" value="1"/>
</dbReference>
<dbReference type="PANTHER" id="PTHR46641">
    <property type="entry name" value="FMRFAMIDE RECEPTOR-RELATED"/>
    <property type="match status" value="1"/>
</dbReference>
<sequence>MEPWMFPSQMADTAWWDTSTACYHEPKVHDHELYFQLSTINVYILLPLAVLGLFFNASALICLYSPPKITSGVFIYLKALLILDHCHIIVTSATVLLPQLCDRHHSKEHLFYQYCMVERRFLKYTLPRLESTVNLLHVWTIASLSIHRYWKISRPVVSRFKDTASRARTVLLIMFIIAILFRSPIFFFELELKIKPFPRILRRPETTELLSPYRVVYHTFLDPILSNFVPFVWMCVFSILTLIEIAKSRQFGYAQFNPENFAISSAMGMKRNSYGSRSTGRNSTDIVAKPKASLTFTQPLTYLRKRADSIRQKQEFRATVSIIVIILLYLLLHSLQVYNVIRKWQLILMEECPTRTDYIQSHVSTVLSMLSATVNAFVFIAFTNRLRHYVQMLIRKTSRSFSSSSEPPLSPRTTISTDPMVV</sequence>
<dbReference type="PROSITE" id="PS50262">
    <property type="entry name" value="G_PROTEIN_RECEP_F1_2"/>
    <property type="match status" value="1"/>
</dbReference>
<evidence type="ECO:0000256" key="1">
    <source>
        <dbReference type="ARBA" id="ARBA00004370"/>
    </source>
</evidence>
<dbReference type="Proteomes" id="UP000659654">
    <property type="component" value="Unassembled WGS sequence"/>
</dbReference>